<evidence type="ECO:0000256" key="1">
    <source>
        <dbReference type="ARBA" id="ARBA00005535"/>
    </source>
</evidence>
<reference evidence="5" key="1">
    <citation type="submission" date="2016-06" db="UniProtKB">
        <authorList>
            <consortium name="WormBaseParasite"/>
        </authorList>
    </citation>
    <scope>IDENTIFICATION</scope>
</reference>
<accession>A0A183I5R5</accession>
<dbReference type="AlphaFoldDB" id="A0A183I5R5"/>
<reference evidence="3 4" key="2">
    <citation type="submission" date="2018-11" db="EMBL/GenBank/DDBJ databases">
        <authorList>
            <consortium name="Pathogen Informatics"/>
        </authorList>
    </citation>
    <scope>NUCLEOTIDE SEQUENCE [LARGE SCALE GENOMIC DNA]</scope>
</reference>
<dbReference type="PANTHER" id="PTHR13618">
    <property type="entry name" value="LEUCINE ZIPPER CONTAINING TRANSCRIPTION FACTOR LZF1"/>
    <property type="match status" value="1"/>
</dbReference>
<dbReference type="Proteomes" id="UP000267606">
    <property type="component" value="Unassembled WGS sequence"/>
</dbReference>
<evidence type="ECO:0000256" key="2">
    <source>
        <dbReference type="SAM" id="MobiDB-lite"/>
    </source>
</evidence>
<feature type="region of interest" description="Disordered" evidence="2">
    <location>
        <begin position="1"/>
        <end position="30"/>
    </location>
</feature>
<protein>
    <submittedName>
        <fullName evidence="5">DZF domain-containing protein</fullName>
    </submittedName>
</protein>
<comment type="similarity">
    <text evidence="1">Belongs to the rogdi family.</text>
</comment>
<organism evidence="5">
    <name type="scientific">Onchocerca flexuosa</name>
    <dbReference type="NCBI Taxonomy" id="387005"/>
    <lineage>
        <taxon>Eukaryota</taxon>
        <taxon>Metazoa</taxon>
        <taxon>Ecdysozoa</taxon>
        <taxon>Nematoda</taxon>
        <taxon>Chromadorea</taxon>
        <taxon>Rhabditida</taxon>
        <taxon>Spirurina</taxon>
        <taxon>Spiruromorpha</taxon>
        <taxon>Filarioidea</taxon>
        <taxon>Onchocercidae</taxon>
        <taxon>Onchocerca</taxon>
    </lineage>
</organism>
<dbReference type="WBParaSite" id="OFLC_0001508801-mRNA-1">
    <property type="protein sequence ID" value="OFLC_0001508801-mRNA-1"/>
    <property type="gene ID" value="OFLC_0001508801"/>
</dbReference>
<sequence>MSEVNVATETVNRQSDQDDDDGIDRSTPESRTERALLIQRGLLTEQQWYENSEIVKIFVKLENILRAICKRMNLSAKVDSSIKLEADNPTTEKFSLVQRTGAEVFKCSVVLLGESVIQTEVSPVTMKYPKMPGGVYRAVAQPDVQWKLQQIQDADNYFVQALSLLVKDLKWIRQISPNDMGKISSTVVTTITKVTNLIGQARSTLCIPEKRTLLELCNSVITRCFNPPLPSDLVFSYYISADRFVCAAYQVASKTN</sequence>
<keyword evidence="4" id="KW-1185">Reference proteome</keyword>
<dbReference type="EMBL" id="UZAJ01041577">
    <property type="protein sequence ID" value="VDP20282.1"/>
    <property type="molecule type" value="Genomic_DNA"/>
</dbReference>
<dbReference type="InterPro" id="IPR028241">
    <property type="entry name" value="RAVE2/Rogdi"/>
</dbReference>
<gene>
    <name evidence="3" type="ORF">OFLC_LOCUS15078</name>
</gene>
<dbReference type="STRING" id="387005.A0A183I5R5"/>
<name>A0A183I5R5_9BILA</name>
<evidence type="ECO:0000313" key="5">
    <source>
        <dbReference type="WBParaSite" id="OFLC_0001508801-mRNA-1"/>
    </source>
</evidence>
<evidence type="ECO:0000313" key="3">
    <source>
        <dbReference type="EMBL" id="VDP20282.1"/>
    </source>
</evidence>
<dbReference type="GO" id="GO:0043291">
    <property type="term" value="C:RAVE complex"/>
    <property type="evidence" value="ECO:0007669"/>
    <property type="project" value="TreeGrafter"/>
</dbReference>
<proteinExistence type="inferred from homology"/>
<dbReference type="PANTHER" id="PTHR13618:SF1">
    <property type="entry name" value="PROTEIN ROGDI HOMOLOG"/>
    <property type="match status" value="1"/>
</dbReference>
<feature type="compositionally biased region" description="Polar residues" evidence="2">
    <location>
        <begin position="1"/>
        <end position="14"/>
    </location>
</feature>
<evidence type="ECO:0000313" key="4">
    <source>
        <dbReference type="Proteomes" id="UP000267606"/>
    </source>
</evidence>
<dbReference type="Pfam" id="PF10259">
    <property type="entry name" value="Rogdi_lz"/>
    <property type="match status" value="1"/>
</dbReference>